<dbReference type="CDD" id="cd01392">
    <property type="entry name" value="HTH_LacI"/>
    <property type="match status" value="1"/>
</dbReference>
<dbReference type="PROSITE" id="PS00356">
    <property type="entry name" value="HTH_LACI_1"/>
    <property type="match status" value="1"/>
</dbReference>
<protein>
    <recommendedName>
        <fullName evidence="4">HTH lacI-type domain-containing protein</fullName>
    </recommendedName>
</protein>
<dbReference type="KEGG" id="ccel:CCDG5_1659"/>
<name>A0A078KQF0_9FIRM</name>
<evidence type="ECO:0000256" key="3">
    <source>
        <dbReference type="ARBA" id="ARBA00023163"/>
    </source>
</evidence>
<dbReference type="AlphaFoldDB" id="A0A078KQF0"/>
<dbReference type="EMBL" id="LM995447">
    <property type="protein sequence ID" value="CDZ24767.1"/>
    <property type="molecule type" value="Genomic_DNA"/>
</dbReference>
<sequence>MTPLTIKDIAQLAGVGVSTVSRALNNYPDVNEETKQKILAIVEKYNYSPNQNAKILKQNATNNVSIVVKGSANPFFEVIIERMQQDLEKHGYNALVNYIDERSDEISEASKLNVEKKLEGIIFLGGTAGRFEKELTKFRIPCVVSTVYVPLPPDCNKACVCVDDRAAAAMAMDYLVENGHRHIAIIGGERGNRDGIDLRFEGAMESLRKHGIEFDERFYAESKFSLSDAYSAMSRLLFPGTPITAVLAMSDIMAIGAAKAITDSGLKIPDDISIIGYDGIDMAYFYNPTLATIKQPANELARISVDILIRLINGEKIESNQIQLETEMIKGCSVKRI</sequence>
<dbReference type="InterPro" id="IPR028082">
    <property type="entry name" value="Peripla_BP_I"/>
</dbReference>
<dbReference type="PROSITE" id="PS50932">
    <property type="entry name" value="HTH_LACI_2"/>
    <property type="match status" value="1"/>
</dbReference>
<dbReference type="PRINTS" id="PR00036">
    <property type="entry name" value="HTHLACI"/>
</dbReference>
<evidence type="ECO:0000256" key="1">
    <source>
        <dbReference type="ARBA" id="ARBA00023015"/>
    </source>
</evidence>
<accession>A0A078KQF0</accession>
<proteinExistence type="predicted"/>
<dbReference type="PANTHER" id="PTHR30146:SF109">
    <property type="entry name" value="HTH-TYPE TRANSCRIPTIONAL REGULATOR GALS"/>
    <property type="match status" value="1"/>
</dbReference>
<dbReference type="Pfam" id="PF00356">
    <property type="entry name" value="LacI"/>
    <property type="match status" value="1"/>
</dbReference>
<dbReference type="PANTHER" id="PTHR30146">
    <property type="entry name" value="LACI-RELATED TRANSCRIPTIONAL REPRESSOR"/>
    <property type="match status" value="1"/>
</dbReference>
<dbReference type="PATRIC" id="fig|29343.3.peg.1745"/>
<dbReference type="InterPro" id="IPR010982">
    <property type="entry name" value="Lambda_DNA-bd_dom_sf"/>
</dbReference>
<organism evidence="5 6">
    <name type="scientific">[Clostridium] cellulosi</name>
    <dbReference type="NCBI Taxonomy" id="29343"/>
    <lineage>
        <taxon>Bacteria</taxon>
        <taxon>Bacillati</taxon>
        <taxon>Bacillota</taxon>
        <taxon>Clostridia</taxon>
        <taxon>Eubacteriales</taxon>
        <taxon>Oscillospiraceae</taxon>
        <taxon>Oscillospiraceae incertae sedis</taxon>
    </lineage>
</organism>
<dbReference type="SMART" id="SM00354">
    <property type="entry name" value="HTH_LACI"/>
    <property type="match status" value="1"/>
</dbReference>
<keyword evidence="3" id="KW-0804">Transcription</keyword>
<dbReference type="InterPro" id="IPR000843">
    <property type="entry name" value="HTH_LacI"/>
</dbReference>
<evidence type="ECO:0000313" key="5">
    <source>
        <dbReference type="EMBL" id="CDZ24767.1"/>
    </source>
</evidence>
<dbReference type="Proteomes" id="UP000032431">
    <property type="component" value="Chromosome I"/>
</dbReference>
<keyword evidence="6" id="KW-1185">Reference proteome</keyword>
<evidence type="ECO:0000259" key="4">
    <source>
        <dbReference type="PROSITE" id="PS50932"/>
    </source>
</evidence>
<reference evidence="6" key="1">
    <citation type="submission" date="2014-07" db="EMBL/GenBank/DDBJ databases">
        <authorList>
            <person name="Wibberg D."/>
        </authorList>
    </citation>
    <scope>NUCLEOTIDE SEQUENCE [LARGE SCALE GENOMIC DNA]</scope>
    <source>
        <strain evidence="6">DG5</strain>
    </source>
</reference>
<keyword evidence="1" id="KW-0805">Transcription regulation</keyword>
<dbReference type="HOGENOM" id="CLU_037628_6_0_9"/>
<dbReference type="InterPro" id="IPR046335">
    <property type="entry name" value="LacI/GalR-like_sensor"/>
</dbReference>
<dbReference type="GO" id="GO:0000976">
    <property type="term" value="F:transcription cis-regulatory region binding"/>
    <property type="evidence" value="ECO:0007669"/>
    <property type="project" value="TreeGrafter"/>
</dbReference>
<feature type="domain" description="HTH lacI-type" evidence="4">
    <location>
        <begin position="4"/>
        <end position="58"/>
    </location>
</feature>
<dbReference type="OrthoDB" id="308642at2"/>
<dbReference type="GO" id="GO:0003700">
    <property type="term" value="F:DNA-binding transcription factor activity"/>
    <property type="evidence" value="ECO:0007669"/>
    <property type="project" value="TreeGrafter"/>
</dbReference>
<dbReference type="Gene3D" id="1.10.260.40">
    <property type="entry name" value="lambda repressor-like DNA-binding domains"/>
    <property type="match status" value="1"/>
</dbReference>
<dbReference type="Gene3D" id="3.40.50.2300">
    <property type="match status" value="2"/>
</dbReference>
<dbReference type="Pfam" id="PF13377">
    <property type="entry name" value="Peripla_BP_3"/>
    <property type="match status" value="1"/>
</dbReference>
<keyword evidence="2" id="KW-0238">DNA-binding</keyword>
<evidence type="ECO:0000256" key="2">
    <source>
        <dbReference type="ARBA" id="ARBA00023125"/>
    </source>
</evidence>
<dbReference type="STRING" id="29343.CCDG5_1659"/>
<evidence type="ECO:0000313" key="6">
    <source>
        <dbReference type="Proteomes" id="UP000032431"/>
    </source>
</evidence>
<gene>
    <name evidence="5" type="ORF">CCDG5_1659</name>
</gene>
<dbReference type="SUPFAM" id="SSF53822">
    <property type="entry name" value="Periplasmic binding protein-like I"/>
    <property type="match status" value="1"/>
</dbReference>
<dbReference type="CDD" id="cd06267">
    <property type="entry name" value="PBP1_LacI_sugar_binding-like"/>
    <property type="match status" value="1"/>
</dbReference>
<dbReference type="SUPFAM" id="SSF47413">
    <property type="entry name" value="lambda repressor-like DNA-binding domains"/>
    <property type="match status" value="1"/>
</dbReference>